<dbReference type="SUPFAM" id="SSF53822">
    <property type="entry name" value="Periplasmic binding protein-like I"/>
    <property type="match status" value="1"/>
</dbReference>
<dbReference type="InterPro" id="IPR028082">
    <property type="entry name" value="Peripla_BP_I"/>
</dbReference>
<accession>A0AAW0IZV8</accession>
<dbReference type="PANTHER" id="PTHR34836">
    <property type="entry name" value="OS06G0188250 PROTEIN"/>
    <property type="match status" value="1"/>
</dbReference>
<dbReference type="Proteomes" id="UP000237347">
    <property type="component" value="Unassembled WGS sequence"/>
</dbReference>
<dbReference type="GO" id="GO:0016020">
    <property type="term" value="C:membrane"/>
    <property type="evidence" value="ECO:0007669"/>
    <property type="project" value="UniProtKB-SubCell"/>
</dbReference>
<keyword evidence="6" id="KW-0675">Receptor</keyword>
<keyword evidence="3" id="KW-1133">Transmembrane helix</keyword>
<protein>
    <submittedName>
        <fullName evidence="6">Glutamate receptor 2.1</fullName>
    </submittedName>
</protein>
<dbReference type="InterPro" id="IPR001828">
    <property type="entry name" value="ANF_lig-bd_rcpt"/>
</dbReference>
<name>A0AAW0IZV8_QUESU</name>
<feature type="domain" description="Receptor ligand binding region" evidence="5">
    <location>
        <begin position="2"/>
        <end position="131"/>
    </location>
</feature>
<dbReference type="Pfam" id="PF01094">
    <property type="entry name" value="ANF_receptor"/>
    <property type="match status" value="1"/>
</dbReference>
<evidence type="ECO:0000313" key="7">
    <source>
        <dbReference type="Proteomes" id="UP000237347"/>
    </source>
</evidence>
<reference evidence="6 7" key="1">
    <citation type="journal article" date="2018" name="Sci. Data">
        <title>The draft genome sequence of cork oak.</title>
        <authorList>
            <person name="Ramos A.M."/>
            <person name="Usie A."/>
            <person name="Barbosa P."/>
            <person name="Barros P.M."/>
            <person name="Capote T."/>
            <person name="Chaves I."/>
            <person name="Simoes F."/>
            <person name="Abreu I."/>
            <person name="Carrasquinho I."/>
            <person name="Faro C."/>
            <person name="Guimaraes J.B."/>
            <person name="Mendonca D."/>
            <person name="Nobrega F."/>
            <person name="Rodrigues L."/>
            <person name="Saibo N.J.M."/>
            <person name="Varela M.C."/>
            <person name="Egas C."/>
            <person name="Matos J."/>
            <person name="Miguel C.M."/>
            <person name="Oliveira M.M."/>
            <person name="Ricardo C.P."/>
            <person name="Goncalves S."/>
        </authorList>
    </citation>
    <scope>NUCLEOTIDE SEQUENCE [LARGE SCALE GENOMIC DNA]</scope>
    <source>
        <strain evidence="7">cv. HL8</strain>
    </source>
</reference>
<evidence type="ECO:0000259" key="5">
    <source>
        <dbReference type="Pfam" id="PF01094"/>
    </source>
</evidence>
<comment type="subcellular location">
    <subcellularLocation>
        <location evidence="1">Membrane</location>
    </subcellularLocation>
</comment>
<evidence type="ECO:0000256" key="3">
    <source>
        <dbReference type="ARBA" id="ARBA00022989"/>
    </source>
</evidence>
<evidence type="ECO:0000256" key="2">
    <source>
        <dbReference type="ARBA" id="ARBA00022692"/>
    </source>
</evidence>
<dbReference type="InterPro" id="IPR015683">
    <property type="entry name" value="Ionotropic_Glu_rcpt"/>
</dbReference>
<keyword evidence="7" id="KW-1185">Reference proteome</keyword>
<dbReference type="EMBL" id="PKMF04000775">
    <property type="protein sequence ID" value="KAK7819591.1"/>
    <property type="molecule type" value="Genomic_DNA"/>
</dbReference>
<dbReference type="PANTHER" id="PTHR34836:SF7">
    <property type="entry name" value="RECEPTOR LIGAND BINDING REGION DOMAIN-CONTAINING PROTEIN"/>
    <property type="match status" value="1"/>
</dbReference>
<keyword evidence="4" id="KW-0472">Membrane</keyword>
<comment type="caution">
    <text evidence="6">The sequence shown here is derived from an EMBL/GenBank/DDBJ whole genome shotgun (WGS) entry which is preliminary data.</text>
</comment>
<evidence type="ECO:0000313" key="6">
    <source>
        <dbReference type="EMBL" id="KAK7819591.1"/>
    </source>
</evidence>
<evidence type="ECO:0000256" key="1">
    <source>
        <dbReference type="ARBA" id="ARBA00004370"/>
    </source>
</evidence>
<dbReference type="AlphaFoldDB" id="A0AAW0IZV8"/>
<evidence type="ECO:0000256" key="4">
    <source>
        <dbReference type="ARBA" id="ARBA00023136"/>
    </source>
</evidence>
<organism evidence="6 7">
    <name type="scientific">Quercus suber</name>
    <name type="common">Cork oak</name>
    <dbReference type="NCBI Taxonomy" id="58331"/>
    <lineage>
        <taxon>Eukaryota</taxon>
        <taxon>Viridiplantae</taxon>
        <taxon>Streptophyta</taxon>
        <taxon>Embryophyta</taxon>
        <taxon>Tracheophyta</taxon>
        <taxon>Spermatophyta</taxon>
        <taxon>Magnoliopsida</taxon>
        <taxon>eudicotyledons</taxon>
        <taxon>Gunneridae</taxon>
        <taxon>Pentapetalae</taxon>
        <taxon>rosids</taxon>
        <taxon>fabids</taxon>
        <taxon>Fagales</taxon>
        <taxon>Fagaceae</taxon>
        <taxon>Quercus</taxon>
    </lineage>
</organism>
<dbReference type="Gene3D" id="3.40.50.2300">
    <property type="match status" value="1"/>
</dbReference>
<keyword evidence="2" id="KW-0812">Transmembrane</keyword>
<proteinExistence type="predicted"/>
<gene>
    <name evidence="6" type="primary">GLR2.1_2</name>
    <name evidence="6" type="ORF">CFP56_040022</name>
</gene>
<sequence length="333" mass="36821">MDSMQGVVGIRPYLPPSKSLEDFERKWKRNLTSIKTKTKSTTSFNLFGLCAYDTVWALAMAVEKAGIVHSSFLKKNDSDSNVDLAALGIFEMGTRVHNTVLTTKFQGLSGNFHLVKAQLEPPAFELFNIIGKTEIIIGCWTRQRGFPKNLNDNGEVAYSTSKERLKPLIWPGYTTDQPTKLRIGVPVKKSFEEFLKVEWDSPTDKPIISGFSIDVFLTLPICKGLTMANQKPLLSKFLSILLLSLSLSLWGHPPLVMTKEVIPIGVVLDLKSPVGSVAESYLSMGLSDFYAVNDNYSTRLSLLIKDSGNDIIAAASASTFLNAQACFRSKQLN</sequence>